<dbReference type="InterPro" id="IPR039426">
    <property type="entry name" value="TonB-dep_rcpt-like"/>
</dbReference>
<dbReference type="PANTHER" id="PTHR30442">
    <property type="entry name" value="IRON III DICITRATE TRANSPORT PROTEIN FECA"/>
    <property type="match status" value="1"/>
</dbReference>
<gene>
    <name evidence="12" type="ORF">MTR64_14700</name>
</gene>
<keyword evidence="5" id="KW-0812">Transmembrane</keyword>
<evidence type="ECO:0000256" key="10">
    <source>
        <dbReference type="SAM" id="SignalP"/>
    </source>
</evidence>
<feature type="signal peptide" evidence="10">
    <location>
        <begin position="1"/>
        <end position="19"/>
    </location>
</feature>
<evidence type="ECO:0000256" key="4">
    <source>
        <dbReference type="ARBA" id="ARBA00022496"/>
    </source>
</evidence>
<evidence type="ECO:0000256" key="9">
    <source>
        <dbReference type="ARBA" id="ARBA00023237"/>
    </source>
</evidence>
<keyword evidence="4" id="KW-0410">Iron transport</keyword>
<keyword evidence="7" id="KW-0798">TonB box</keyword>
<keyword evidence="6" id="KW-0408">Iron</keyword>
<accession>A0ABT0B442</accession>
<keyword evidence="13" id="KW-1185">Reference proteome</keyword>
<organism evidence="12 13">
    <name type="scientific">Novosphingobium album</name>
    <name type="common">ex Hu et al. 2023</name>
    <dbReference type="NCBI Taxonomy" id="2930093"/>
    <lineage>
        <taxon>Bacteria</taxon>
        <taxon>Pseudomonadati</taxon>
        <taxon>Pseudomonadota</taxon>
        <taxon>Alphaproteobacteria</taxon>
        <taxon>Sphingomonadales</taxon>
        <taxon>Sphingomonadaceae</taxon>
        <taxon>Novosphingobium</taxon>
    </lineage>
</organism>
<dbReference type="RefSeq" id="WP_243994921.1">
    <property type="nucleotide sequence ID" value="NZ_JALHLE010000023.1"/>
</dbReference>
<protein>
    <submittedName>
        <fullName evidence="12">TonB-dependent receptor</fullName>
    </submittedName>
</protein>
<dbReference type="InterPro" id="IPR037066">
    <property type="entry name" value="Plug_dom_sf"/>
</dbReference>
<comment type="subcellular location">
    <subcellularLocation>
        <location evidence="1">Cell outer membrane</location>
        <topology evidence="1">Multi-pass membrane protein</topology>
    </subcellularLocation>
</comment>
<keyword evidence="12" id="KW-0675">Receptor</keyword>
<dbReference type="Gene3D" id="2.40.170.20">
    <property type="entry name" value="TonB-dependent receptor, beta-barrel domain"/>
    <property type="match status" value="1"/>
</dbReference>
<evidence type="ECO:0000256" key="1">
    <source>
        <dbReference type="ARBA" id="ARBA00004571"/>
    </source>
</evidence>
<proteinExistence type="predicted"/>
<feature type="chain" id="PRO_5045523404" evidence="10">
    <location>
        <begin position="20"/>
        <end position="866"/>
    </location>
</feature>
<keyword evidence="8" id="KW-0472">Membrane</keyword>
<dbReference type="PANTHER" id="PTHR30442:SF0">
    <property type="entry name" value="FE(3+) DICITRATE TRANSPORT PROTEIN FECA"/>
    <property type="match status" value="1"/>
</dbReference>
<keyword evidence="2" id="KW-0813">Transport</keyword>
<evidence type="ECO:0000313" key="13">
    <source>
        <dbReference type="Proteomes" id="UP001162880"/>
    </source>
</evidence>
<sequence length="866" mass="94401">MQKLGHALLLLLLSAPLMAEAPDTAHQAQVHDFEIEAQAMQPALNRFSEQSDMRILFPYGDVEGLRSNAVNGRMPARRALASLIAGTPLVIASMRDNVVVLRLTALTVANDNGAIPTDSAAAQGLIMVTGRRLSQAAEAVGTDHTRHTAAVTRKALLSAPPGISGLKMLEYLPGFNVQTDGPLGLYEFGNSVQTRAFNLDQIGFVVDGIPLGRSDAFGGSPVFRYVDNENLAAVEASPGAGDVGAPSYSSLGPMVAYRSIDPGRDPGLFMAQSFGSDALRRTFVRVSSGEIGPLRGYVSHTRLASDLWRGAGTIDRKHWEAQVVADLSPRSWLRFKFVANDFFDYDSPFLTKAEYETSTPGIDGKTGRERGYAGFVPDLIETVPGVPYSNADYADYYGNAINARNDTLYGATLHLEGDASAFVEATLYREDKHGFGVSPDTYENSLSYYEREAGAGLNVSAPRGLQWGYSGIDGQRQGAVFRGEARYGGHELEAGIWIEGDHYHRRQYRLNKTDGAPDGAVLENEVVYYRRDYRSRREVLQFWARDRWTPGQGPLTVELGFKGLGITYRLNGYRDFEDYAHAVGTPGWGPATGKAHYFDGFEPSAGMVYRLSDARTQVFASYAETMALPKAMDAIASTAFAASPAFAPAPRPERARNVELGLRTNQPHFFAVATLYHTRFTNLISAVGGTVPGTSGAIETYYQNVGAVEAHGLEAAASIRPALFDGKAYFTTNLTYSDATFRNDLPGGIAIKGNRIPDSARWIVSEAVTVEPAPWALASVTAKYTSKRYADYLNTQSLDGQWVVDAYFELGRESSFGPLRNARARINIDNLFDADTLSFIVPVVSGEVYYRPLSPRTVQITFTGEF</sequence>
<evidence type="ECO:0000313" key="12">
    <source>
        <dbReference type="EMBL" id="MCJ2179816.1"/>
    </source>
</evidence>
<keyword evidence="9" id="KW-0998">Cell outer membrane</keyword>
<evidence type="ECO:0000256" key="2">
    <source>
        <dbReference type="ARBA" id="ARBA00022448"/>
    </source>
</evidence>
<keyword evidence="4" id="KW-0406">Ion transport</keyword>
<name>A0ABT0B442_9SPHN</name>
<dbReference type="SUPFAM" id="SSF56935">
    <property type="entry name" value="Porins"/>
    <property type="match status" value="1"/>
</dbReference>
<keyword evidence="3" id="KW-1134">Transmembrane beta strand</keyword>
<evidence type="ECO:0000259" key="11">
    <source>
        <dbReference type="SMART" id="SM00965"/>
    </source>
</evidence>
<dbReference type="Proteomes" id="UP001162880">
    <property type="component" value="Unassembled WGS sequence"/>
</dbReference>
<evidence type="ECO:0000256" key="8">
    <source>
        <dbReference type="ARBA" id="ARBA00023136"/>
    </source>
</evidence>
<dbReference type="InterPro" id="IPR000531">
    <property type="entry name" value="Beta-barrel_TonB"/>
</dbReference>
<comment type="caution">
    <text evidence="12">The sequence shown here is derived from an EMBL/GenBank/DDBJ whole genome shotgun (WGS) entry which is preliminary data.</text>
</comment>
<evidence type="ECO:0000256" key="6">
    <source>
        <dbReference type="ARBA" id="ARBA00023004"/>
    </source>
</evidence>
<reference evidence="12" key="1">
    <citation type="submission" date="2022-03" db="EMBL/GenBank/DDBJ databases">
        <title>Identification of a novel bacterium isolated from mangrove sediments.</title>
        <authorList>
            <person name="Pan X."/>
        </authorList>
    </citation>
    <scope>NUCLEOTIDE SEQUENCE</scope>
    <source>
        <strain evidence="12">B2580</strain>
    </source>
</reference>
<dbReference type="SMART" id="SM00965">
    <property type="entry name" value="STN"/>
    <property type="match status" value="1"/>
</dbReference>
<dbReference type="Gene3D" id="3.55.50.30">
    <property type="match status" value="1"/>
</dbReference>
<evidence type="ECO:0000256" key="7">
    <source>
        <dbReference type="ARBA" id="ARBA00023077"/>
    </source>
</evidence>
<dbReference type="InterPro" id="IPR011662">
    <property type="entry name" value="Secretin/TonB_short_N"/>
</dbReference>
<feature type="domain" description="Secretin/TonB short N-terminal" evidence="11">
    <location>
        <begin position="53"/>
        <end position="104"/>
    </location>
</feature>
<dbReference type="EMBL" id="JALHLE010000023">
    <property type="protein sequence ID" value="MCJ2179816.1"/>
    <property type="molecule type" value="Genomic_DNA"/>
</dbReference>
<dbReference type="Pfam" id="PF00593">
    <property type="entry name" value="TonB_dep_Rec_b-barrel"/>
    <property type="match status" value="1"/>
</dbReference>
<dbReference type="InterPro" id="IPR036942">
    <property type="entry name" value="Beta-barrel_TonB_sf"/>
</dbReference>
<keyword evidence="10" id="KW-0732">Signal</keyword>
<evidence type="ECO:0000256" key="5">
    <source>
        <dbReference type="ARBA" id="ARBA00022692"/>
    </source>
</evidence>
<dbReference type="Gene3D" id="2.170.130.10">
    <property type="entry name" value="TonB-dependent receptor, plug domain"/>
    <property type="match status" value="1"/>
</dbReference>
<evidence type="ECO:0000256" key="3">
    <source>
        <dbReference type="ARBA" id="ARBA00022452"/>
    </source>
</evidence>